<dbReference type="HOGENOM" id="CLU_091717_0_0_6"/>
<evidence type="ECO:0000313" key="1">
    <source>
        <dbReference type="EMBL" id="CCK75955.1"/>
    </source>
</evidence>
<evidence type="ECO:0000313" key="2">
    <source>
        <dbReference type="Proteomes" id="UP000032749"/>
    </source>
</evidence>
<gene>
    <name evidence="1" type="ORF">OLEAN_C17790</name>
</gene>
<reference evidence="1 2" key="1">
    <citation type="journal article" date="2013" name="Nat. Commun.">
        <title>Genome sequence and functional genomic analysis of the oil-degrading bacterium Oleispira antarctica.</title>
        <authorList>
            <person name="Kube M."/>
            <person name="Chernikova T.N."/>
            <person name="Al-Ramahi Y."/>
            <person name="Beloqui A."/>
            <person name="Lopez-Cortez N."/>
            <person name="Guazzaroni M.E."/>
            <person name="Heipieper H.J."/>
            <person name="Klages S."/>
            <person name="Kotsyurbenko O.R."/>
            <person name="Langer I."/>
            <person name="Nechitaylo T.Y."/>
            <person name="Lunsdorf H."/>
            <person name="Fernandez M."/>
            <person name="Juarez S."/>
            <person name="Ciordia S."/>
            <person name="Singer A."/>
            <person name="Kagan O."/>
            <person name="Egorova O."/>
            <person name="Petit P.A."/>
            <person name="Stogios P."/>
            <person name="Kim Y."/>
            <person name="Tchigvintsev A."/>
            <person name="Flick R."/>
            <person name="Denaro R."/>
            <person name="Genovese M."/>
            <person name="Albar J.P."/>
            <person name="Reva O.N."/>
            <person name="Martinez-Gomariz M."/>
            <person name="Tran H."/>
            <person name="Ferrer M."/>
            <person name="Savchenko A."/>
            <person name="Yakunin A.F."/>
            <person name="Yakimov M.M."/>
            <person name="Golyshina O.V."/>
            <person name="Reinhardt R."/>
            <person name="Golyshin P.N."/>
        </authorList>
    </citation>
    <scope>NUCLEOTIDE SEQUENCE [LARGE SCALE GENOMIC DNA]</scope>
</reference>
<protein>
    <submittedName>
        <fullName evidence="1">Uncharacterized protein</fullName>
    </submittedName>
</protein>
<organism evidence="1 2">
    <name type="scientific">Oleispira antarctica RB-8</name>
    <dbReference type="NCBI Taxonomy" id="698738"/>
    <lineage>
        <taxon>Bacteria</taxon>
        <taxon>Pseudomonadati</taxon>
        <taxon>Pseudomonadota</taxon>
        <taxon>Gammaproteobacteria</taxon>
        <taxon>Oceanospirillales</taxon>
        <taxon>Oceanospirillaceae</taxon>
        <taxon>Oleispira</taxon>
    </lineage>
</organism>
<dbReference type="PATRIC" id="fig|698738.3.peg.1841"/>
<sequence length="231" mass="26334">MNTDTNRLLLVDQCQTLKQDLRARRDDLTQVHSTRLHRSLSWLKAASEQLQTNNIDQAFINLWISFSACFYIEGDEPIAPFIEKLIALDDQQRIYTCLWNEYSGSVKALIKNPYVFAEFWQAQRLIGEEKEGSNNAGNGKPTWRISFDQSSVEALNCLSRKKIAPLFSIVLDRLYVLRNQVLQGGATYQSQVNREQVEDGVALLSSIMPIIISIMLNSSDEDWGDIAYPVI</sequence>
<accession>R4YML7</accession>
<dbReference type="OrthoDB" id="1425096at2"/>
<dbReference type="KEGG" id="oai:OLEAN_C17790"/>
<keyword evidence="2" id="KW-1185">Reference proteome</keyword>
<dbReference type="EMBL" id="FO203512">
    <property type="protein sequence ID" value="CCK75955.1"/>
    <property type="molecule type" value="Genomic_DNA"/>
</dbReference>
<name>R4YML7_OLEAN</name>
<dbReference type="AlphaFoldDB" id="R4YML7"/>
<dbReference type="Proteomes" id="UP000032749">
    <property type="component" value="Chromosome"/>
</dbReference>
<proteinExistence type="predicted"/>